<keyword evidence="1" id="KW-1133">Transmembrane helix</keyword>
<feature type="transmembrane region" description="Helical" evidence="1">
    <location>
        <begin position="86"/>
        <end position="107"/>
    </location>
</feature>
<protein>
    <submittedName>
        <fullName evidence="2">Uncharacterized protein</fullName>
    </submittedName>
</protein>
<comment type="caution">
    <text evidence="2">The sequence shown here is derived from an EMBL/GenBank/DDBJ whole genome shotgun (WGS) entry which is preliminary data.</text>
</comment>
<accession>A0A9W6R4A3</accession>
<sequence>MSSEDGTVKAGRKGCFGSVLSALVALPWLYGAQKAVWWFNRACHNHAEPGAGFAVLFIVPVALAVFGLYVVLCVRLVLRDFSRNRLLLLVPALLAGAYLLTWGYWALMISALYDPLSAGEICDGHFPAGWPSWIPIPVG</sequence>
<organism evidence="2 3">
    <name type="scientific">Amycolatopsis taiwanensis</name>
    <dbReference type="NCBI Taxonomy" id="342230"/>
    <lineage>
        <taxon>Bacteria</taxon>
        <taxon>Bacillati</taxon>
        <taxon>Actinomycetota</taxon>
        <taxon>Actinomycetes</taxon>
        <taxon>Pseudonocardiales</taxon>
        <taxon>Pseudonocardiaceae</taxon>
        <taxon>Amycolatopsis</taxon>
    </lineage>
</organism>
<proteinExistence type="predicted"/>
<keyword evidence="1" id="KW-0472">Membrane</keyword>
<feature type="transmembrane region" description="Helical" evidence="1">
    <location>
        <begin position="12"/>
        <end position="30"/>
    </location>
</feature>
<dbReference type="EMBL" id="BSTI01000010">
    <property type="protein sequence ID" value="GLY68085.1"/>
    <property type="molecule type" value="Genomic_DNA"/>
</dbReference>
<evidence type="ECO:0000313" key="2">
    <source>
        <dbReference type="EMBL" id="GLY68085.1"/>
    </source>
</evidence>
<feature type="transmembrane region" description="Helical" evidence="1">
    <location>
        <begin position="50"/>
        <end position="74"/>
    </location>
</feature>
<evidence type="ECO:0000256" key="1">
    <source>
        <dbReference type="SAM" id="Phobius"/>
    </source>
</evidence>
<keyword evidence="3" id="KW-1185">Reference proteome</keyword>
<evidence type="ECO:0000313" key="3">
    <source>
        <dbReference type="Proteomes" id="UP001165136"/>
    </source>
</evidence>
<dbReference type="RefSeq" id="WP_285488201.1">
    <property type="nucleotide sequence ID" value="NZ_BSTI01000010.1"/>
</dbReference>
<gene>
    <name evidence="2" type="ORF">Atai01_47040</name>
</gene>
<keyword evidence="1" id="KW-0812">Transmembrane</keyword>
<dbReference type="Proteomes" id="UP001165136">
    <property type="component" value="Unassembled WGS sequence"/>
</dbReference>
<dbReference type="AlphaFoldDB" id="A0A9W6R4A3"/>
<reference evidence="2" key="1">
    <citation type="submission" date="2023-03" db="EMBL/GenBank/DDBJ databases">
        <title>Amycolatopsis taiwanensis NBRC 103393.</title>
        <authorList>
            <person name="Ichikawa N."/>
            <person name="Sato H."/>
            <person name="Tonouchi N."/>
        </authorList>
    </citation>
    <scope>NUCLEOTIDE SEQUENCE</scope>
    <source>
        <strain evidence="2">NBRC 103393</strain>
    </source>
</reference>
<name>A0A9W6R4A3_9PSEU</name>